<reference evidence="3" key="1">
    <citation type="submission" date="2018-06" db="EMBL/GenBank/DDBJ databases">
        <authorList>
            <person name="Zhirakovskaya E."/>
        </authorList>
    </citation>
    <scope>NUCLEOTIDE SEQUENCE</scope>
</reference>
<keyword evidence="2" id="KW-0812">Transmembrane</keyword>
<feature type="region of interest" description="Disordered" evidence="1">
    <location>
        <begin position="1"/>
        <end position="53"/>
    </location>
</feature>
<keyword evidence="2" id="KW-0472">Membrane</keyword>
<sequence>MGQSNDNGFDDIDDTILQGESDSVAKSTRRRTSTANRQGSTRKSSSSAKESTASGMLGSFSGFAQNMRVTQLILWCVLFLLSLLVLVWYRKFGSAFLFGTAGMIGFFLYLFTGMISQIKMNGMVVYCYLFTAIVLIGSVVPSFYFNKFVFFDQRENMLTSPLGIIKACKKGDKKDLVAPEMDCKRENTQWVLNIGGTIQHKFVSDCVTTDYKCINREKKQFPGRYKNNKVQITGGLVIPIYILMLAVIGAAINMTRRVPEYQRQVHLYMNRVGSDDPDLEPHPDEITYEDAREFMVFQLMQVISAPMIAVTAYYLLTPSTAFASVSLGVVSGFAAETILVSLRVFADKLTPGMVSRTRPG</sequence>
<feature type="transmembrane region" description="Helical" evidence="2">
    <location>
        <begin position="72"/>
        <end position="89"/>
    </location>
</feature>
<proteinExistence type="predicted"/>
<organism evidence="3">
    <name type="scientific">hydrothermal vent metagenome</name>
    <dbReference type="NCBI Taxonomy" id="652676"/>
    <lineage>
        <taxon>unclassified sequences</taxon>
        <taxon>metagenomes</taxon>
        <taxon>ecological metagenomes</taxon>
    </lineage>
</organism>
<accession>A0A3B0ZHT0</accession>
<feature type="transmembrane region" description="Helical" evidence="2">
    <location>
        <begin position="294"/>
        <end position="316"/>
    </location>
</feature>
<keyword evidence="2" id="KW-1133">Transmembrane helix</keyword>
<feature type="transmembrane region" description="Helical" evidence="2">
    <location>
        <begin position="322"/>
        <end position="346"/>
    </location>
</feature>
<feature type="transmembrane region" description="Helical" evidence="2">
    <location>
        <begin position="95"/>
        <end position="111"/>
    </location>
</feature>
<feature type="compositionally biased region" description="Low complexity" evidence="1">
    <location>
        <begin position="41"/>
        <end position="53"/>
    </location>
</feature>
<dbReference type="EMBL" id="UOFL01000205">
    <property type="protein sequence ID" value="VAW80834.1"/>
    <property type="molecule type" value="Genomic_DNA"/>
</dbReference>
<feature type="transmembrane region" description="Helical" evidence="2">
    <location>
        <begin position="123"/>
        <end position="145"/>
    </location>
</feature>
<evidence type="ECO:0000256" key="2">
    <source>
        <dbReference type="SAM" id="Phobius"/>
    </source>
</evidence>
<gene>
    <name evidence="3" type="ORF">MNBD_GAMMA12-2406</name>
</gene>
<dbReference type="AlphaFoldDB" id="A0A3B0ZHT0"/>
<evidence type="ECO:0000256" key="1">
    <source>
        <dbReference type="SAM" id="MobiDB-lite"/>
    </source>
</evidence>
<protein>
    <submittedName>
        <fullName evidence="3">Uncharacterized protein</fullName>
    </submittedName>
</protein>
<feature type="transmembrane region" description="Helical" evidence="2">
    <location>
        <begin position="232"/>
        <end position="254"/>
    </location>
</feature>
<evidence type="ECO:0000313" key="3">
    <source>
        <dbReference type="EMBL" id="VAW80834.1"/>
    </source>
</evidence>
<name>A0A3B0ZHT0_9ZZZZ</name>